<evidence type="ECO:0000256" key="3">
    <source>
        <dbReference type="ARBA" id="ARBA00022723"/>
    </source>
</evidence>
<dbReference type="SUPFAM" id="SSF47781">
    <property type="entry name" value="RuvA domain 2-like"/>
    <property type="match status" value="1"/>
</dbReference>
<keyword evidence="2" id="KW-0645">Protease</keyword>
<dbReference type="PANTHER" id="PTHR30471">
    <property type="entry name" value="DNA REPAIR PROTEIN RADC"/>
    <property type="match status" value="1"/>
</dbReference>
<evidence type="ECO:0000313" key="9">
    <source>
        <dbReference type="EMBL" id="VYS91101.1"/>
    </source>
</evidence>
<dbReference type="SUPFAM" id="SSF102712">
    <property type="entry name" value="JAB1/MPN domain"/>
    <property type="match status" value="1"/>
</dbReference>
<dbReference type="InterPro" id="IPR037518">
    <property type="entry name" value="MPN"/>
</dbReference>
<evidence type="ECO:0000256" key="2">
    <source>
        <dbReference type="ARBA" id="ARBA00022670"/>
    </source>
</evidence>
<dbReference type="EMBL" id="CACRSL010000003">
    <property type="protein sequence ID" value="VYS91101.1"/>
    <property type="molecule type" value="Genomic_DNA"/>
</dbReference>
<dbReference type="PANTHER" id="PTHR30471:SF3">
    <property type="entry name" value="UPF0758 PROTEIN YEES-RELATED"/>
    <property type="match status" value="1"/>
</dbReference>
<keyword evidence="4" id="KW-0378">Hydrolase</keyword>
<dbReference type="InterPro" id="IPR046778">
    <property type="entry name" value="UPF0758_N"/>
</dbReference>
<protein>
    <recommendedName>
        <fullName evidence="8">MPN domain-containing protein</fullName>
    </recommendedName>
</protein>
<evidence type="ECO:0000256" key="6">
    <source>
        <dbReference type="ARBA" id="ARBA00023049"/>
    </source>
</evidence>
<dbReference type="NCBIfam" id="TIGR00608">
    <property type="entry name" value="radc"/>
    <property type="match status" value="1"/>
</dbReference>
<dbReference type="InterPro" id="IPR001405">
    <property type="entry name" value="UPF0758"/>
</dbReference>
<dbReference type="InterPro" id="IPR025657">
    <property type="entry name" value="RadC_JAB"/>
</dbReference>
<feature type="domain" description="MPN" evidence="8">
    <location>
        <begin position="111"/>
        <end position="233"/>
    </location>
</feature>
<evidence type="ECO:0000256" key="1">
    <source>
        <dbReference type="ARBA" id="ARBA00010243"/>
    </source>
</evidence>
<dbReference type="GO" id="GO:0008237">
    <property type="term" value="F:metallopeptidase activity"/>
    <property type="evidence" value="ECO:0007669"/>
    <property type="project" value="UniProtKB-KW"/>
</dbReference>
<dbReference type="GO" id="GO:0006508">
    <property type="term" value="P:proteolysis"/>
    <property type="evidence" value="ECO:0007669"/>
    <property type="project" value="UniProtKB-KW"/>
</dbReference>
<reference evidence="9" key="1">
    <citation type="submission" date="2019-11" db="EMBL/GenBank/DDBJ databases">
        <authorList>
            <person name="Feng L."/>
        </authorList>
    </citation>
    <scope>NUCLEOTIDE SEQUENCE</scope>
    <source>
        <strain evidence="9">AundefinedLFYP135</strain>
    </source>
</reference>
<dbReference type="Gene3D" id="3.40.140.10">
    <property type="entry name" value="Cytidine Deaminase, domain 2"/>
    <property type="match status" value="1"/>
</dbReference>
<dbReference type="Pfam" id="PF04002">
    <property type="entry name" value="RadC"/>
    <property type="match status" value="1"/>
</dbReference>
<evidence type="ECO:0000256" key="4">
    <source>
        <dbReference type="ARBA" id="ARBA00022801"/>
    </source>
</evidence>
<gene>
    <name evidence="9" type="ORF">AULFYP135_00875</name>
</gene>
<dbReference type="PROSITE" id="PS01302">
    <property type="entry name" value="UPF0758"/>
    <property type="match status" value="1"/>
</dbReference>
<organism evidence="9">
    <name type="scientific">uncultured Anaerotruncus sp</name>
    <dbReference type="NCBI Taxonomy" id="905011"/>
    <lineage>
        <taxon>Bacteria</taxon>
        <taxon>Bacillati</taxon>
        <taxon>Bacillota</taxon>
        <taxon>Clostridia</taxon>
        <taxon>Eubacteriales</taxon>
        <taxon>Oscillospiraceae</taxon>
        <taxon>Anaerotruncus</taxon>
        <taxon>environmental samples</taxon>
    </lineage>
</organism>
<evidence type="ECO:0000256" key="5">
    <source>
        <dbReference type="ARBA" id="ARBA00022833"/>
    </source>
</evidence>
<dbReference type="InterPro" id="IPR020891">
    <property type="entry name" value="UPF0758_CS"/>
</dbReference>
<evidence type="ECO:0000259" key="8">
    <source>
        <dbReference type="PROSITE" id="PS50249"/>
    </source>
</evidence>
<keyword evidence="3" id="KW-0479">Metal-binding</keyword>
<dbReference type="Gene3D" id="1.10.150.20">
    <property type="entry name" value="5' to 3' exonuclease, C-terminal subdomain"/>
    <property type="match status" value="1"/>
</dbReference>
<keyword evidence="5" id="KW-0862">Zinc</keyword>
<dbReference type="AlphaFoldDB" id="A0A6N2SFT2"/>
<evidence type="ECO:0000256" key="7">
    <source>
        <dbReference type="RuleBase" id="RU003797"/>
    </source>
</evidence>
<keyword evidence="6" id="KW-0482">Metalloprotease</keyword>
<dbReference type="Pfam" id="PF20582">
    <property type="entry name" value="UPF0758_N"/>
    <property type="match status" value="1"/>
</dbReference>
<dbReference type="PROSITE" id="PS50249">
    <property type="entry name" value="MPN"/>
    <property type="match status" value="1"/>
</dbReference>
<sequence>MEQQKGSGKDKNIHSGHRQRIRDRFLKTGLDGFQDHEVLELLLFYAIPRGDTNKIAHQLLERFGSFSGVCDAPIEELQKVPGVGASASILVGMVSSLSRRYLDDKYAAGTVLDTTEKVGSFLKHKFVGRTNEVVYLACLDNKKKLLYCDILTEGTIDSAPITVRRIVEVAMRVAAASVVVAHNHPQGFALPSNDDIATTIKLRNALDAVSVQLLDHIIVAQDDFVSLADSGLFVGM</sequence>
<proteinExistence type="inferred from homology"/>
<dbReference type="GO" id="GO:0046872">
    <property type="term" value="F:metal ion binding"/>
    <property type="evidence" value="ECO:0007669"/>
    <property type="project" value="UniProtKB-KW"/>
</dbReference>
<dbReference type="NCBIfam" id="NF000642">
    <property type="entry name" value="PRK00024.1"/>
    <property type="match status" value="1"/>
</dbReference>
<name>A0A6N2SFT2_9FIRM</name>
<accession>A0A6N2SFT2</accession>
<comment type="similarity">
    <text evidence="1 7">Belongs to the UPF0758 family.</text>
</comment>
<dbReference type="InterPro" id="IPR010994">
    <property type="entry name" value="RuvA_2-like"/>
</dbReference>